<dbReference type="AlphaFoldDB" id="K3Y4G8"/>
<dbReference type="Proteomes" id="UP000004995">
    <property type="component" value="Unassembled WGS sequence"/>
</dbReference>
<reference evidence="2" key="1">
    <citation type="journal article" date="2012" name="Nat. Biotechnol.">
        <title>Reference genome sequence of the model plant Setaria.</title>
        <authorList>
            <person name="Bennetzen J.L."/>
            <person name="Schmutz J."/>
            <person name="Wang H."/>
            <person name="Percifield R."/>
            <person name="Hawkins J."/>
            <person name="Pontaroli A.C."/>
            <person name="Estep M."/>
            <person name="Feng L."/>
            <person name="Vaughn J.N."/>
            <person name="Grimwood J."/>
            <person name="Jenkins J."/>
            <person name="Barry K."/>
            <person name="Lindquist E."/>
            <person name="Hellsten U."/>
            <person name="Deshpande S."/>
            <person name="Wang X."/>
            <person name="Wu X."/>
            <person name="Mitros T."/>
            <person name="Triplett J."/>
            <person name="Yang X."/>
            <person name="Ye C.Y."/>
            <person name="Mauro-Herrera M."/>
            <person name="Wang L."/>
            <person name="Li P."/>
            <person name="Sharma M."/>
            <person name="Sharma R."/>
            <person name="Ronald P.C."/>
            <person name="Panaud O."/>
            <person name="Kellogg E.A."/>
            <person name="Brutnell T.P."/>
            <person name="Doust A.N."/>
            <person name="Tuskan G.A."/>
            <person name="Rokhsar D."/>
            <person name="Devos K.M."/>
        </authorList>
    </citation>
    <scope>NUCLEOTIDE SEQUENCE [LARGE SCALE GENOMIC DNA]</scope>
    <source>
        <strain evidence="2">cv. Yugu1</strain>
    </source>
</reference>
<dbReference type="EMBL" id="AGNK02002701">
    <property type="status" value="NOT_ANNOTATED_CDS"/>
    <property type="molecule type" value="Genomic_DNA"/>
</dbReference>
<reference evidence="1" key="2">
    <citation type="submission" date="2018-08" db="UniProtKB">
        <authorList>
            <consortium name="EnsemblPlants"/>
        </authorList>
    </citation>
    <scope>IDENTIFICATION</scope>
    <source>
        <strain evidence="1">Yugu1</strain>
    </source>
</reference>
<name>K3Y4G8_SETIT</name>
<dbReference type="InParanoid" id="K3Y4G8"/>
<dbReference type="HOGENOM" id="CLU_2965323_0_0_1"/>
<keyword evidence="2" id="KW-1185">Reference proteome</keyword>
<sequence>MVISAGVSTSTGKSSVLFSALLFGSTMNFTLSSSSFRPGHSVLTEPIGSVPRFLHNSGS</sequence>
<proteinExistence type="predicted"/>
<protein>
    <submittedName>
        <fullName evidence="1">Uncharacterized protein</fullName>
    </submittedName>
</protein>
<evidence type="ECO:0000313" key="2">
    <source>
        <dbReference type="Proteomes" id="UP000004995"/>
    </source>
</evidence>
<evidence type="ECO:0000313" key="1">
    <source>
        <dbReference type="EnsemblPlants" id="KQL12165"/>
    </source>
</evidence>
<dbReference type="EnsemblPlants" id="KQL12165">
    <property type="protein sequence ID" value="KQL12165"/>
    <property type="gene ID" value="SETIT_009106mg"/>
</dbReference>
<dbReference type="Gramene" id="KQL12165">
    <property type="protein sequence ID" value="KQL12165"/>
    <property type="gene ID" value="SETIT_009106mg"/>
</dbReference>
<accession>K3Y4G8</accession>
<organism evidence="1 2">
    <name type="scientific">Setaria italica</name>
    <name type="common">Foxtail millet</name>
    <name type="synonym">Panicum italicum</name>
    <dbReference type="NCBI Taxonomy" id="4555"/>
    <lineage>
        <taxon>Eukaryota</taxon>
        <taxon>Viridiplantae</taxon>
        <taxon>Streptophyta</taxon>
        <taxon>Embryophyta</taxon>
        <taxon>Tracheophyta</taxon>
        <taxon>Spermatophyta</taxon>
        <taxon>Magnoliopsida</taxon>
        <taxon>Liliopsida</taxon>
        <taxon>Poales</taxon>
        <taxon>Poaceae</taxon>
        <taxon>PACMAD clade</taxon>
        <taxon>Panicoideae</taxon>
        <taxon>Panicodae</taxon>
        <taxon>Paniceae</taxon>
        <taxon>Cenchrinae</taxon>
        <taxon>Setaria</taxon>
    </lineage>
</organism>